<gene>
    <name evidence="6" type="ORF">GCM10020369_11070</name>
</gene>
<proteinExistence type="predicted"/>
<dbReference type="Pfam" id="PF16925">
    <property type="entry name" value="TetR_C_13"/>
    <property type="match status" value="1"/>
</dbReference>
<name>A0ABP6SS85_9ACTN</name>
<organism evidence="6 7">
    <name type="scientific">Cryptosporangium minutisporangium</name>
    <dbReference type="NCBI Taxonomy" id="113569"/>
    <lineage>
        <taxon>Bacteria</taxon>
        <taxon>Bacillati</taxon>
        <taxon>Actinomycetota</taxon>
        <taxon>Actinomycetes</taxon>
        <taxon>Cryptosporangiales</taxon>
        <taxon>Cryptosporangiaceae</taxon>
        <taxon>Cryptosporangium</taxon>
    </lineage>
</organism>
<evidence type="ECO:0000256" key="4">
    <source>
        <dbReference type="PROSITE-ProRule" id="PRU00335"/>
    </source>
</evidence>
<dbReference type="SUPFAM" id="SSF48498">
    <property type="entry name" value="Tetracyclin repressor-like, C-terminal domain"/>
    <property type="match status" value="1"/>
</dbReference>
<keyword evidence="1" id="KW-0805">Transcription regulation</keyword>
<dbReference type="InterPro" id="IPR001647">
    <property type="entry name" value="HTH_TetR"/>
</dbReference>
<keyword evidence="2 4" id="KW-0238">DNA-binding</keyword>
<dbReference type="PANTHER" id="PTHR47506:SF1">
    <property type="entry name" value="HTH-TYPE TRANSCRIPTIONAL REGULATOR YJDC"/>
    <property type="match status" value="1"/>
</dbReference>
<evidence type="ECO:0000259" key="5">
    <source>
        <dbReference type="PROSITE" id="PS50977"/>
    </source>
</evidence>
<dbReference type="InterPro" id="IPR011075">
    <property type="entry name" value="TetR_C"/>
</dbReference>
<dbReference type="EMBL" id="BAAAYN010000006">
    <property type="protein sequence ID" value="GAA3383791.1"/>
    <property type="molecule type" value="Genomic_DNA"/>
</dbReference>
<evidence type="ECO:0000313" key="7">
    <source>
        <dbReference type="Proteomes" id="UP001501676"/>
    </source>
</evidence>
<evidence type="ECO:0000313" key="6">
    <source>
        <dbReference type="EMBL" id="GAA3383791.1"/>
    </source>
</evidence>
<dbReference type="PRINTS" id="PR00455">
    <property type="entry name" value="HTHTETR"/>
</dbReference>
<dbReference type="InterPro" id="IPR009057">
    <property type="entry name" value="Homeodomain-like_sf"/>
</dbReference>
<evidence type="ECO:0000256" key="1">
    <source>
        <dbReference type="ARBA" id="ARBA00023015"/>
    </source>
</evidence>
<dbReference type="PROSITE" id="PS50977">
    <property type="entry name" value="HTH_TETR_2"/>
    <property type="match status" value="1"/>
</dbReference>
<feature type="domain" description="HTH tetR-type" evidence="5">
    <location>
        <begin position="1"/>
        <end position="61"/>
    </location>
</feature>
<reference evidence="7" key="1">
    <citation type="journal article" date="2019" name="Int. J. Syst. Evol. Microbiol.">
        <title>The Global Catalogue of Microorganisms (GCM) 10K type strain sequencing project: providing services to taxonomists for standard genome sequencing and annotation.</title>
        <authorList>
            <consortium name="The Broad Institute Genomics Platform"/>
            <consortium name="The Broad Institute Genome Sequencing Center for Infectious Disease"/>
            <person name="Wu L."/>
            <person name="Ma J."/>
        </authorList>
    </citation>
    <scope>NUCLEOTIDE SEQUENCE [LARGE SCALE GENOMIC DNA]</scope>
    <source>
        <strain evidence="7">JCM 9458</strain>
    </source>
</reference>
<dbReference type="InterPro" id="IPR036271">
    <property type="entry name" value="Tet_transcr_reg_TetR-rel_C_sf"/>
</dbReference>
<dbReference type="PANTHER" id="PTHR47506">
    <property type="entry name" value="TRANSCRIPTIONAL REGULATORY PROTEIN"/>
    <property type="match status" value="1"/>
</dbReference>
<keyword evidence="3" id="KW-0804">Transcription</keyword>
<accession>A0ABP6SS85</accession>
<evidence type="ECO:0000256" key="3">
    <source>
        <dbReference type="ARBA" id="ARBA00023163"/>
    </source>
</evidence>
<keyword evidence="7" id="KW-1185">Reference proteome</keyword>
<sequence>MTDRDQLLDAAEQLFYARGIQAVGMDAIRSASGVPLKRIYQLYGGKEELVVGFLRRRDQRWLASLRQHVDTHSDADARILAVFDWLHDWFATPDFRGCAWINAYGELGATSPAVADEVRAHKQAFADSLAGLVADAGRPAALARSLYLLAEGAIVAAAIHRSPDAAADARATAAALLATRN</sequence>
<dbReference type="RefSeq" id="WP_345726867.1">
    <property type="nucleotide sequence ID" value="NZ_BAAAYN010000006.1"/>
</dbReference>
<protein>
    <submittedName>
        <fullName evidence="6">TetR/AcrR family transcriptional regulator</fullName>
    </submittedName>
</protein>
<dbReference type="Proteomes" id="UP001501676">
    <property type="component" value="Unassembled WGS sequence"/>
</dbReference>
<evidence type="ECO:0000256" key="2">
    <source>
        <dbReference type="ARBA" id="ARBA00023125"/>
    </source>
</evidence>
<dbReference type="SUPFAM" id="SSF46689">
    <property type="entry name" value="Homeodomain-like"/>
    <property type="match status" value="1"/>
</dbReference>
<feature type="DNA-binding region" description="H-T-H motif" evidence="4">
    <location>
        <begin position="24"/>
        <end position="43"/>
    </location>
</feature>
<dbReference type="Gene3D" id="1.10.357.10">
    <property type="entry name" value="Tetracycline Repressor, domain 2"/>
    <property type="match status" value="1"/>
</dbReference>
<dbReference type="Pfam" id="PF00440">
    <property type="entry name" value="TetR_N"/>
    <property type="match status" value="1"/>
</dbReference>
<comment type="caution">
    <text evidence="6">The sequence shown here is derived from an EMBL/GenBank/DDBJ whole genome shotgun (WGS) entry which is preliminary data.</text>
</comment>